<evidence type="ECO:0000313" key="2">
    <source>
        <dbReference type="Proteomes" id="UP000288805"/>
    </source>
</evidence>
<dbReference type="Proteomes" id="UP000288805">
    <property type="component" value="Unassembled WGS sequence"/>
</dbReference>
<accession>A0A438IY93</accession>
<dbReference type="EMBL" id="QGNW01000074">
    <property type="protein sequence ID" value="RVX01672.1"/>
    <property type="molecule type" value="Genomic_DNA"/>
</dbReference>
<sequence length="115" mass="12634">MAAEKLRDLSQPIDVALLDATVAAFYGTGSKEEFPWKCGRGEGIVVFPNLIKSCRFGSGFGVDFLASQTGGLVFGEFCDLYFGWICLDFLAVLPLLQNPLFGCQESRGQGKRWEI</sequence>
<comment type="caution">
    <text evidence="1">The sequence shown here is derived from an EMBL/GenBank/DDBJ whole genome shotgun (WGS) entry which is preliminary data.</text>
</comment>
<dbReference type="AlphaFoldDB" id="A0A438IY93"/>
<name>A0A438IY93_VITVI</name>
<proteinExistence type="predicted"/>
<gene>
    <name evidence="1" type="primary">XPO1B_0</name>
    <name evidence="1" type="ORF">CK203_024412</name>
</gene>
<evidence type="ECO:0000313" key="1">
    <source>
        <dbReference type="EMBL" id="RVX01672.1"/>
    </source>
</evidence>
<reference evidence="1 2" key="1">
    <citation type="journal article" date="2018" name="PLoS Genet.">
        <title>Population sequencing reveals clonal diversity and ancestral inbreeding in the grapevine cultivar Chardonnay.</title>
        <authorList>
            <person name="Roach M.J."/>
            <person name="Johnson D.L."/>
            <person name="Bohlmann J."/>
            <person name="van Vuuren H.J."/>
            <person name="Jones S.J."/>
            <person name="Pretorius I.S."/>
            <person name="Schmidt S.A."/>
            <person name="Borneman A.R."/>
        </authorList>
    </citation>
    <scope>NUCLEOTIDE SEQUENCE [LARGE SCALE GENOMIC DNA]</scope>
    <source>
        <strain evidence="2">cv. Chardonnay</strain>
        <tissue evidence="1">Leaf</tissue>
    </source>
</reference>
<organism evidence="1 2">
    <name type="scientific">Vitis vinifera</name>
    <name type="common">Grape</name>
    <dbReference type="NCBI Taxonomy" id="29760"/>
    <lineage>
        <taxon>Eukaryota</taxon>
        <taxon>Viridiplantae</taxon>
        <taxon>Streptophyta</taxon>
        <taxon>Embryophyta</taxon>
        <taxon>Tracheophyta</taxon>
        <taxon>Spermatophyta</taxon>
        <taxon>Magnoliopsida</taxon>
        <taxon>eudicotyledons</taxon>
        <taxon>Gunneridae</taxon>
        <taxon>Pentapetalae</taxon>
        <taxon>rosids</taxon>
        <taxon>Vitales</taxon>
        <taxon>Vitaceae</taxon>
        <taxon>Viteae</taxon>
        <taxon>Vitis</taxon>
    </lineage>
</organism>
<protein>
    <submittedName>
        <fullName evidence="1">Protein EXPORTIN 1B</fullName>
    </submittedName>
</protein>